<gene>
    <name evidence="1" type="ORF">FEE96_14830</name>
</gene>
<dbReference type="RefSeq" id="WP_138163901.1">
    <property type="nucleotide sequence ID" value="NZ_VAUA01000007.1"/>
</dbReference>
<protein>
    <recommendedName>
        <fullName evidence="3">CdiI immunity protein domain-containing protein</fullName>
    </recommendedName>
</protein>
<proteinExistence type="predicted"/>
<evidence type="ECO:0000313" key="2">
    <source>
        <dbReference type="Proteomes" id="UP000305041"/>
    </source>
</evidence>
<evidence type="ECO:0008006" key="3">
    <source>
        <dbReference type="Google" id="ProtNLM"/>
    </source>
</evidence>
<dbReference type="Proteomes" id="UP000305041">
    <property type="component" value="Unassembled WGS sequence"/>
</dbReference>
<organism evidence="1 2">
    <name type="scientific">Parasedimentitalea maritima</name>
    <dbReference type="NCBI Taxonomy" id="2578117"/>
    <lineage>
        <taxon>Bacteria</taxon>
        <taxon>Pseudomonadati</taxon>
        <taxon>Pseudomonadota</taxon>
        <taxon>Alphaproteobacteria</taxon>
        <taxon>Rhodobacterales</taxon>
        <taxon>Paracoccaceae</taxon>
        <taxon>Parasedimentitalea</taxon>
    </lineage>
</organism>
<keyword evidence="2" id="KW-1185">Reference proteome</keyword>
<evidence type="ECO:0000313" key="1">
    <source>
        <dbReference type="EMBL" id="TLP61512.1"/>
    </source>
</evidence>
<reference evidence="1 2" key="1">
    <citation type="submission" date="2019-05" db="EMBL/GenBank/DDBJ databases">
        <title>Draft genome sequence of Pelagicola sp. DSW4-44.</title>
        <authorList>
            <person name="Oh J."/>
        </authorList>
    </citation>
    <scope>NUCLEOTIDE SEQUENCE [LARGE SCALE GENOMIC DNA]</scope>
    <source>
        <strain evidence="1 2">DSW4-44</strain>
    </source>
</reference>
<comment type="caution">
    <text evidence="1">The sequence shown here is derived from an EMBL/GenBank/DDBJ whole genome shotgun (WGS) entry which is preliminary data.</text>
</comment>
<accession>A0ABY2UT11</accession>
<dbReference type="EMBL" id="VAUA01000007">
    <property type="protein sequence ID" value="TLP61512.1"/>
    <property type="molecule type" value="Genomic_DNA"/>
</dbReference>
<name>A0ABY2UT11_9RHOB</name>
<sequence>MNKADSARKPYPDLTWLLRTFAQPADVQFDLYCSFTGVADDLASDFETAILHKGDGFLDRNPDIKAFDKLLEKHFGQPEYWTEEALKHDPFWEQLRIEAAAILGMRRISKSPPDPLNITFVQADEEADGALATLKALARKMLSR</sequence>